<dbReference type="GO" id="GO:0005506">
    <property type="term" value="F:iron ion binding"/>
    <property type="evidence" value="ECO:0007669"/>
    <property type="project" value="InterPro"/>
</dbReference>
<gene>
    <name evidence="9" type="ORF">SAMD00023353_1100610</name>
</gene>
<dbReference type="InterPro" id="IPR002403">
    <property type="entry name" value="Cyt_P450_E_grp-IV"/>
</dbReference>
<keyword evidence="8" id="KW-0812">Transmembrane</keyword>
<comment type="cofactor">
    <cofactor evidence="1 7">
        <name>heme</name>
        <dbReference type="ChEBI" id="CHEBI:30413"/>
    </cofactor>
</comment>
<dbReference type="InterPro" id="IPR050529">
    <property type="entry name" value="CYP450_sterol_14alpha_dmase"/>
</dbReference>
<keyword evidence="8" id="KW-1133">Transmembrane helix</keyword>
<dbReference type="Gene3D" id="1.10.630.10">
    <property type="entry name" value="Cytochrome P450"/>
    <property type="match status" value="1"/>
</dbReference>
<dbReference type="OMA" id="HIFKIPE"/>
<sequence length="325" mass="36697">MISRQMRRRSDLKNGKSQISLKVSTFTCFKESTNVAHTALPWLIIPKYVARFIATIGLYITAKRIFKARSKSGRQSEDALQFFYDQQGGFEKFIMFSFSALPSSMTMTGTAMIWLSIFLADSPKWQEECHNEVESTISQHRKTRTQSREDILASLPLNNWESSFPTLQACLHEALRIMSMGVLFRQNVSGGDILIGSTGDVVPDGSYAAYLPDYVHMDPSLYPKPFNFDPARFLGPGGRNKSVPHSFLGWGSGRYSCPGMRLAKLNINILFIYLLANFEFETSDKQGRSKVGVLGFIDRDEFRPEKPHAPIYIRYRPRSAGTTAA</sequence>
<evidence type="ECO:0000256" key="4">
    <source>
        <dbReference type="ARBA" id="ARBA00022723"/>
    </source>
</evidence>
<dbReference type="SUPFAM" id="SSF48264">
    <property type="entry name" value="Cytochrome P450"/>
    <property type="match status" value="1"/>
</dbReference>
<keyword evidence="4 7" id="KW-0479">Metal-binding</keyword>
<dbReference type="GO" id="GO:0016705">
    <property type="term" value="F:oxidoreductase activity, acting on paired donors, with incorporation or reduction of molecular oxygen"/>
    <property type="evidence" value="ECO:0007669"/>
    <property type="project" value="InterPro"/>
</dbReference>
<dbReference type="GO" id="GO:0004497">
    <property type="term" value="F:monooxygenase activity"/>
    <property type="evidence" value="ECO:0007669"/>
    <property type="project" value="UniProtKB-KW"/>
</dbReference>
<dbReference type="PANTHER" id="PTHR24304">
    <property type="entry name" value="CYTOCHROME P450 FAMILY 7"/>
    <property type="match status" value="1"/>
</dbReference>
<evidence type="ECO:0000256" key="7">
    <source>
        <dbReference type="PIRSR" id="PIRSR602403-1"/>
    </source>
</evidence>
<name>A0A1S7UMG1_ROSNE</name>
<comment type="similarity">
    <text evidence="2">Belongs to the cytochrome P450 family.</text>
</comment>
<organism evidence="9">
    <name type="scientific">Rosellinia necatrix</name>
    <name type="common">White root-rot fungus</name>
    <dbReference type="NCBI Taxonomy" id="77044"/>
    <lineage>
        <taxon>Eukaryota</taxon>
        <taxon>Fungi</taxon>
        <taxon>Dikarya</taxon>
        <taxon>Ascomycota</taxon>
        <taxon>Pezizomycotina</taxon>
        <taxon>Sordariomycetes</taxon>
        <taxon>Xylariomycetidae</taxon>
        <taxon>Xylariales</taxon>
        <taxon>Xylariaceae</taxon>
        <taxon>Rosellinia</taxon>
    </lineage>
</organism>
<keyword evidence="8" id="KW-0472">Membrane</keyword>
<dbReference type="InterPro" id="IPR001128">
    <property type="entry name" value="Cyt_P450"/>
</dbReference>
<dbReference type="PANTHER" id="PTHR24304:SF2">
    <property type="entry name" value="24-HYDROXYCHOLESTEROL 7-ALPHA-HYDROXYLASE"/>
    <property type="match status" value="1"/>
</dbReference>
<evidence type="ECO:0000256" key="3">
    <source>
        <dbReference type="ARBA" id="ARBA00022617"/>
    </source>
</evidence>
<evidence type="ECO:0000313" key="10">
    <source>
        <dbReference type="Proteomes" id="UP000054516"/>
    </source>
</evidence>
<evidence type="ECO:0000256" key="1">
    <source>
        <dbReference type="ARBA" id="ARBA00001971"/>
    </source>
</evidence>
<accession>A0A1S7UMG1</accession>
<keyword evidence="3 7" id="KW-0349">Heme</keyword>
<dbReference type="Proteomes" id="UP000054516">
    <property type="component" value="Unassembled WGS sequence"/>
</dbReference>
<evidence type="ECO:0000256" key="8">
    <source>
        <dbReference type="SAM" id="Phobius"/>
    </source>
</evidence>
<evidence type="ECO:0000256" key="2">
    <source>
        <dbReference type="ARBA" id="ARBA00010617"/>
    </source>
</evidence>
<keyword evidence="10" id="KW-1185">Reference proteome</keyword>
<dbReference type="CDD" id="cd00302">
    <property type="entry name" value="cytochrome_P450"/>
    <property type="match status" value="1"/>
</dbReference>
<dbReference type="GO" id="GO:0020037">
    <property type="term" value="F:heme binding"/>
    <property type="evidence" value="ECO:0007669"/>
    <property type="project" value="InterPro"/>
</dbReference>
<evidence type="ECO:0000256" key="5">
    <source>
        <dbReference type="ARBA" id="ARBA00023004"/>
    </source>
</evidence>
<dbReference type="EMBL" id="DF977456">
    <property type="protein sequence ID" value="GAP84540.2"/>
    <property type="molecule type" value="Genomic_DNA"/>
</dbReference>
<dbReference type="AlphaFoldDB" id="A0A1S7UMG1"/>
<dbReference type="Pfam" id="PF00067">
    <property type="entry name" value="p450"/>
    <property type="match status" value="1"/>
</dbReference>
<dbReference type="STRING" id="77044.A0A1S7UMG1"/>
<keyword evidence="5 7" id="KW-0408">Iron</keyword>
<evidence type="ECO:0000256" key="6">
    <source>
        <dbReference type="ARBA" id="ARBA00023033"/>
    </source>
</evidence>
<proteinExistence type="inferred from homology"/>
<feature type="binding site" description="axial binding residue" evidence="7">
    <location>
        <position position="257"/>
    </location>
    <ligand>
        <name>heme</name>
        <dbReference type="ChEBI" id="CHEBI:30413"/>
    </ligand>
    <ligandPart>
        <name>Fe</name>
        <dbReference type="ChEBI" id="CHEBI:18248"/>
    </ligandPart>
</feature>
<protein>
    <submittedName>
        <fullName evidence="9">Putative cytochrome p450 6a1</fullName>
    </submittedName>
</protein>
<keyword evidence="6" id="KW-0560">Oxidoreductase</keyword>
<evidence type="ECO:0000313" key="9">
    <source>
        <dbReference type="EMBL" id="GAP84540.2"/>
    </source>
</evidence>
<reference evidence="9" key="1">
    <citation type="submission" date="2016-03" db="EMBL/GenBank/DDBJ databases">
        <title>Draft genome sequence of Rosellinia necatrix.</title>
        <authorList>
            <person name="Kanematsu S."/>
        </authorList>
    </citation>
    <scope>NUCLEOTIDE SEQUENCE [LARGE SCALE GENOMIC DNA]</scope>
    <source>
        <strain evidence="9">W97</strain>
    </source>
</reference>
<feature type="transmembrane region" description="Helical" evidence="8">
    <location>
        <begin position="93"/>
        <end position="119"/>
    </location>
</feature>
<dbReference type="InterPro" id="IPR036396">
    <property type="entry name" value="Cyt_P450_sf"/>
</dbReference>
<dbReference type="OrthoDB" id="1055148at2759"/>
<dbReference type="PRINTS" id="PR00465">
    <property type="entry name" value="EP450IV"/>
</dbReference>
<keyword evidence="6" id="KW-0503">Monooxygenase</keyword>